<dbReference type="CDD" id="cd00093">
    <property type="entry name" value="HTH_XRE"/>
    <property type="match status" value="1"/>
</dbReference>
<dbReference type="AlphaFoldDB" id="A0A7Y9DN43"/>
<evidence type="ECO:0000259" key="1">
    <source>
        <dbReference type="PROSITE" id="PS50943"/>
    </source>
</evidence>
<dbReference type="PANTHER" id="PTHR35010:SF2">
    <property type="entry name" value="BLL4672 PROTEIN"/>
    <property type="match status" value="1"/>
</dbReference>
<protein>
    <submittedName>
        <fullName evidence="2">Transcriptional regulator with XRE-family HTH domain</fullName>
    </submittedName>
</protein>
<dbReference type="SUPFAM" id="SSF47413">
    <property type="entry name" value="lambda repressor-like DNA-binding domains"/>
    <property type="match status" value="1"/>
</dbReference>
<dbReference type="Gene3D" id="3.30.450.180">
    <property type="match status" value="1"/>
</dbReference>
<dbReference type="InterPro" id="IPR010982">
    <property type="entry name" value="Lambda_DNA-bd_dom_sf"/>
</dbReference>
<dbReference type="Pfam" id="PF13560">
    <property type="entry name" value="HTH_31"/>
    <property type="match status" value="1"/>
</dbReference>
<dbReference type="Gene3D" id="1.10.260.40">
    <property type="entry name" value="lambda repressor-like DNA-binding domains"/>
    <property type="match status" value="1"/>
</dbReference>
<sequence length="286" mass="31380">MTARPASRPHRVGDFLRARRDALRPEDVGLPREPGRRVPGLRREEVAQLAGISPEYYLRLEQGRDHQPSGQVLAALARALQLDVAGAQYLHRLVHPFQRRAVPAPRRGPARERDLVAVVAGFRNPAVALDRAKDVVAVNELAGAMAPEHHRPGRNVVLDTFDPQVKATTPGWAEHARRVVASLRLTADLDDPRLQEVVGRLSLQDDDFHRWWTSHEVSARTRGTLPLTLPGLGVVDMGWQDLELADHPGCVVTMFTPVDQAGEDGLDALRARAGRARGRAAGVPVG</sequence>
<reference evidence="2 3" key="1">
    <citation type="submission" date="2020-07" db="EMBL/GenBank/DDBJ databases">
        <title>Sequencing the genomes of 1000 actinobacteria strains.</title>
        <authorList>
            <person name="Klenk H.-P."/>
        </authorList>
    </citation>
    <scope>NUCLEOTIDE SEQUENCE [LARGE SCALE GENOMIC DNA]</scope>
    <source>
        <strain evidence="2 3">DSM 7487</strain>
    </source>
</reference>
<accession>A0A7Y9DN43</accession>
<feature type="domain" description="HTH cro/C1-type" evidence="1">
    <location>
        <begin position="40"/>
        <end position="87"/>
    </location>
</feature>
<dbReference type="InterPro" id="IPR001387">
    <property type="entry name" value="Cro/C1-type_HTH"/>
</dbReference>
<dbReference type="EMBL" id="JACCBB010000001">
    <property type="protein sequence ID" value="NYD23655.1"/>
    <property type="molecule type" value="Genomic_DNA"/>
</dbReference>
<name>A0A7Y9DN43_9ACTN</name>
<gene>
    <name evidence="2" type="ORF">BJ968_003195</name>
</gene>
<evidence type="ECO:0000313" key="3">
    <source>
        <dbReference type="Proteomes" id="UP000521922"/>
    </source>
</evidence>
<organism evidence="2 3">
    <name type="scientific">Kineococcus aurantiacus</name>
    <dbReference type="NCBI Taxonomy" id="37633"/>
    <lineage>
        <taxon>Bacteria</taxon>
        <taxon>Bacillati</taxon>
        <taxon>Actinomycetota</taxon>
        <taxon>Actinomycetes</taxon>
        <taxon>Kineosporiales</taxon>
        <taxon>Kineosporiaceae</taxon>
        <taxon>Kineococcus</taxon>
    </lineage>
</organism>
<dbReference type="RefSeq" id="WP_179753531.1">
    <property type="nucleotide sequence ID" value="NZ_BAAAGN010000016.1"/>
</dbReference>
<dbReference type="GO" id="GO:0003677">
    <property type="term" value="F:DNA binding"/>
    <property type="evidence" value="ECO:0007669"/>
    <property type="project" value="InterPro"/>
</dbReference>
<proteinExistence type="predicted"/>
<dbReference type="Pfam" id="PF17765">
    <property type="entry name" value="MLTR_LBD"/>
    <property type="match status" value="1"/>
</dbReference>
<dbReference type="PROSITE" id="PS50943">
    <property type="entry name" value="HTH_CROC1"/>
    <property type="match status" value="1"/>
</dbReference>
<dbReference type="Proteomes" id="UP000521922">
    <property type="component" value="Unassembled WGS sequence"/>
</dbReference>
<keyword evidence="3" id="KW-1185">Reference proteome</keyword>
<dbReference type="PANTHER" id="PTHR35010">
    <property type="entry name" value="BLL4672 PROTEIN-RELATED"/>
    <property type="match status" value="1"/>
</dbReference>
<comment type="caution">
    <text evidence="2">The sequence shown here is derived from an EMBL/GenBank/DDBJ whole genome shotgun (WGS) entry which is preliminary data.</text>
</comment>
<dbReference type="InterPro" id="IPR041413">
    <property type="entry name" value="MLTR_LBD"/>
</dbReference>
<evidence type="ECO:0000313" key="2">
    <source>
        <dbReference type="EMBL" id="NYD23655.1"/>
    </source>
</evidence>
<dbReference type="SMART" id="SM00530">
    <property type="entry name" value="HTH_XRE"/>
    <property type="match status" value="1"/>
</dbReference>